<dbReference type="Proteomes" id="UP000805704">
    <property type="component" value="Chromosome 22"/>
</dbReference>
<keyword evidence="2" id="KW-1185">Reference proteome</keyword>
<evidence type="ECO:0000313" key="2">
    <source>
        <dbReference type="Proteomes" id="UP000805704"/>
    </source>
</evidence>
<feature type="non-terminal residue" evidence="1">
    <location>
        <position position="1"/>
    </location>
</feature>
<accession>A0ACB7EY09</accession>
<gene>
    <name evidence="1" type="ORF">GBF38_001599</name>
</gene>
<dbReference type="EMBL" id="CM024810">
    <property type="protein sequence ID" value="KAG8005661.1"/>
    <property type="molecule type" value="Genomic_DNA"/>
</dbReference>
<name>A0ACB7EY09_NIBAL</name>
<protein>
    <submittedName>
        <fullName evidence="1">Uncharacterized protein</fullName>
    </submittedName>
</protein>
<sequence>QMERMLTGLQVMYIITIVTLLLCITGVYGACKERQWALIVYVVGMILSSLFMFACEIQGLAVRPQFQCCGLDQGYLDWGYNISETCVCTEESTNPCVVAPKDSALYEHMFNDQPIMIYQEVLSVVLCIVILCRLNRKEEIALVVYSPEAKAGNYTVLADAAEHI</sequence>
<comment type="caution">
    <text evidence="1">The sequence shown here is derived from an EMBL/GenBank/DDBJ whole genome shotgun (WGS) entry which is preliminary data.</text>
</comment>
<evidence type="ECO:0000313" key="1">
    <source>
        <dbReference type="EMBL" id="KAG8005661.1"/>
    </source>
</evidence>
<organism evidence="1 2">
    <name type="scientific">Nibea albiflora</name>
    <name type="common">Yellow drum</name>
    <name type="synonym">Corvina albiflora</name>
    <dbReference type="NCBI Taxonomy" id="240163"/>
    <lineage>
        <taxon>Eukaryota</taxon>
        <taxon>Metazoa</taxon>
        <taxon>Chordata</taxon>
        <taxon>Craniata</taxon>
        <taxon>Vertebrata</taxon>
        <taxon>Euteleostomi</taxon>
        <taxon>Actinopterygii</taxon>
        <taxon>Neopterygii</taxon>
        <taxon>Teleostei</taxon>
        <taxon>Neoteleostei</taxon>
        <taxon>Acanthomorphata</taxon>
        <taxon>Eupercaria</taxon>
        <taxon>Sciaenidae</taxon>
        <taxon>Nibea</taxon>
    </lineage>
</organism>
<reference evidence="1" key="1">
    <citation type="submission" date="2020-04" db="EMBL/GenBank/DDBJ databases">
        <title>A chromosome-scale assembly and high-density genetic map of the yellow drum (Nibea albiflora) genome.</title>
        <authorList>
            <person name="Xu D."/>
            <person name="Zhang W."/>
            <person name="Chen R."/>
            <person name="Tan P."/>
            <person name="Wang L."/>
            <person name="Song H."/>
            <person name="Tian L."/>
            <person name="Zhu Q."/>
            <person name="Wang B."/>
        </authorList>
    </citation>
    <scope>NUCLEOTIDE SEQUENCE</scope>
    <source>
        <strain evidence="1">ZJHYS-2018</strain>
    </source>
</reference>
<proteinExistence type="predicted"/>